<accession>A0A9C7V7G1</accession>
<evidence type="ECO:0000313" key="7">
    <source>
        <dbReference type="EMBL" id="HCK00408.1"/>
    </source>
</evidence>
<sequence>MLKPLMFFIIFILSACTSPDAAQGPKPKLLSRVLPVYPIYAHDHQIEGYVKVRFDVGIDGKISEVRIIDSKPRGLFDDKAIIAMAQWRYEKNKPYKNMSSTIHFKMSK</sequence>
<evidence type="ECO:0000313" key="9">
    <source>
        <dbReference type="Proteomes" id="UP000028721"/>
    </source>
</evidence>
<evidence type="ECO:0000256" key="4">
    <source>
        <dbReference type="ARBA" id="ARBA00023136"/>
    </source>
</evidence>
<evidence type="ECO:0000313" key="8">
    <source>
        <dbReference type="EMBL" id="KFB88779.1"/>
    </source>
</evidence>
<dbReference type="Proteomes" id="UP000262210">
    <property type="component" value="Unassembled WGS sequence"/>
</dbReference>
<dbReference type="GO" id="GO:0055085">
    <property type="term" value="P:transmembrane transport"/>
    <property type="evidence" value="ECO:0007669"/>
    <property type="project" value="InterPro"/>
</dbReference>
<feature type="chain" id="PRO_5039730027" evidence="5">
    <location>
        <begin position="22"/>
        <end position="108"/>
    </location>
</feature>
<dbReference type="GO" id="GO:0016020">
    <property type="term" value="C:membrane"/>
    <property type="evidence" value="ECO:0007669"/>
    <property type="project" value="UniProtKB-SubCell"/>
</dbReference>
<organism evidence="7 10">
    <name type="scientific">Serratia grimesii</name>
    <dbReference type="NCBI Taxonomy" id="82995"/>
    <lineage>
        <taxon>Bacteria</taxon>
        <taxon>Pseudomonadati</taxon>
        <taxon>Pseudomonadota</taxon>
        <taxon>Gammaproteobacteria</taxon>
        <taxon>Enterobacterales</taxon>
        <taxon>Yersiniaceae</taxon>
        <taxon>Serratia</taxon>
    </lineage>
</organism>
<dbReference type="InterPro" id="IPR037682">
    <property type="entry name" value="TonB_C"/>
</dbReference>
<keyword evidence="9" id="KW-1185">Reference proteome</keyword>
<evidence type="ECO:0000256" key="1">
    <source>
        <dbReference type="ARBA" id="ARBA00004167"/>
    </source>
</evidence>
<keyword evidence="4" id="KW-0472">Membrane</keyword>
<proteinExistence type="predicted"/>
<evidence type="ECO:0000256" key="2">
    <source>
        <dbReference type="ARBA" id="ARBA00022692"/>
    </source>
</evidence>
<keyword evidence="5" id="KW-0732">Signal</keyword>
<evidence type="ECO:0000259" key="6">
    <source>
        <dbReference type="PROSITE" id="PS52015"/>
    </source>
</evidence>
<dbReference type="RefSeq" id="WP_037419756.1">
    <property type="nucleotide sequence ID" value="NZ_CAMIRE010000001.1"/>
</dbReference>
<keyword evidence="2" id="KW-0812">Transmembrane</keyword>
<dbReference type="AlphaFoldDB" id="A0A9C7V7G1"/>
<dbReference type="PROSITE" id="PS51257">
    <property type="entry name" value="PROKAR_LIPOPROTEIN"/>
    <property type="match status" value="1"/>
</dbReference>
<evidence type="ECO:0000256" key="5">
    <source>
        <dbReference type="SAM" id="SignalP"/>
    </source>
</evidence>
<dbReference type="EMBL" id="DPSM01000015">
    <property type="protein sequence ID" value="HCK00408.1"/>
    <property type="molecule type" value="Genomic_DNA"/>
</dbReference>
<feature type="domain" description="TonB C-terminal" evidence="6">
    <location>
        <begin position="22"/>
        <end position="108"/>
    </location>
</feature>
<comment type="subcellular location">
    <subcellularLocation>
        <location evidence="1">Membrane</location>
        <topology evidence="1">Single-pass membrane protein</topology>
    </subcellularLocation>
</comment>
<reference evidence="8 9" key="1">
    <citation type="submission" date="2014-03" db="EMBL/GenBank/DDBJ databases">
        <title>Draft genome sequence of the Serratia grimesii strain a2.</title>
        <authorList>
            <person name="Toymentseva A."/>
            <person name="Kazakov S."/>
            <person name="Giliazeva A."/>
            <person name="Ismagilova R."/>
            <person name="Shah R."/>
            <person name="Sharipova M."/>
            <person name="Khaitlina S."/>
            <person name="Mardanova A."/>
        </authorList>
    </citation>
    <scope>NUCLEOTIDE SEQUENCE [LARGE SCALE GENOMIC DNA]</scope>
    <source>
        <strain evidence="8 9">A2</strain>
    </source>
</reference>
<comment type="caution">
    <text evidence="7">The sequence shown here is derived from an EMBL/GenBank/DDBJ whole genome shotgun (WGS) entry which is preliminary data.</text>
</comment>
<dbReference type="NCBIfam" id="TIGR01352">
    <property type="entry name" value="tonB_Cterm"/>
    <property type="match status" value="1"/>
</dbReference>
<reference evidence="7 10" key="2">
    <citation type="journal article" date="2018" name="Nat. Biotechnol.">
        <title>A standardized bacterial taxonomy based on genome phylogeny substantially revises the tree of life.</title>
        <authorList>
            <person name="Parks D.H."/>
            <person name="Chuvochina M."/>
            <person name="Waite D.W."/>
            <person name="Rinke C."/>
            <person name="Skarshewski A."/>
            <person name="Chaumeil P.A."/>
            <person name="Hugenholtz P."/>
        </authorList>
    </citation>
    <scope>NUCLEOTIDE SEQUENCE [LARGE SCALE GENOMIC DNA]</scope>
    <source>
        <strain evidence="7">UBA11264</strain>
    </source>
</reference>
<feature type="signal peptide" evidence="5">
    <location>
        <begin position="1"/>
        <end position="21"/>
    </location>
</feature>
<dbReference type="SUPFAM" id="SSF74653">
    <property type="entry name" value="TolA/TonB C-terminal domain"/>
    <property type="match status" value="1"/>
</dbReference>
<dbReference type="PROSITE" id="PS52015">
    <property type="entry name" value="TONB_CTD"/>
    <property type="match status" value="1"/>
</dbReference>
<protein>
    <submittedName>
        <fullName evidence="8">Membrane protein</fullName>
    </submittedName>
    <submittedName>
        <fullName evidence="7">TonB family protein</fullName>
    </submittedName>
</protein>
<dbReference type="EMBL" id="JGVP01000010">
    <property type="protein sequence ID" value="KFB88779.1"/>
    <property type="molecule type" value="Genomic_DNA"/>
</dbReference>
<name>A0A9C7V7G1_9GAMM</name>
<dbReference type="Proteomes" id="UP000028721">
    <property type="component" value="Unassembled WGS sequence"/>
</dbReference>
<dbReference type="Gene3D" id="3.30.2420.10">
    <property type="entry name" value="TonB"/>
    <property type="match status" value="1"/>
</dbReference>
<evidence type="ECO:0000313" key="10">
    <source>
        <dbReference type="Proteomes" id="UP000262210"/>
    </source>
</evidence>
<dbReference type="InterPro" id="IPR006260">
    <property type="entry name" value="TonB/TolA_C"/>
</dbReference>
<dbReference type="Pfam" id="PF03544">
    <property type="entry name" value="TonB_C"/>
    <property type="match status" value="1"/>
</dbReference>
<evidence type="ECO:0000256" key="3">
    <source>
        <dbReference type="ARBA" id="ARBA00022989"/>
    </source>
</evidence>
<keyword evidence="3" id="KW-1133">Transmembrane helix</keyword>
<gene>
    <name evidence="8" type="ORF">CR62_02580</name>
    <name evidence="7" type="ORF">DHV72_10305</name>
</gene>